<evidence type="ECO:0000313" key="3">
    <source>
        <dbReference type="EMBL" id="KAG0560546.1"/>
    </source>
</evidence>
<dbReference type="InterPro" id="IPR025283">
    <property type="entry name" value="DUF4042"/>
</dbReference>
<sequence length="1049" mass="114597">MTDQQRQHLAGGRPWRWVFESLRAAQEPASLIPNLLLLTPNIVHCCSQLPAQEVADDVQLIVQAVSDRWLPIDGAEASRICRLTCIFIRNVFQCLQLVFNEDSRLALMHFFQGTITSASTVILLGEEGGTEAGRAKVEAVAGLGQFLLQALNGGLFSVDDVSEVVLFLSGLIQYPAIPVSAQQSISGSHSEAQHASNIDEMEVQRLAFVVVGSLMSQSRSLVSGEAWTSAVQAFLVILDSLASKNALVEDYAAARYYVDLLRSVYITVSKPEERLKEHVRAFVIALRVFFHYGLNVSQGEATTSSTWQEKDTGRSYHRMEEFELPTNNGSVCMPDTADSFSFDPSESPGGIAAEVAFLDKSSELRMYSIGAIQAIARADPKGFQKCSALLLLPDDLEQPRSDETTLLNILRFEPLAKIRAAAATTLVVMLECPMYACCQDTDLAREGLSGCERQIFLELQAGLVHTVLNEKHNGTLLATLKALSLFISTAPFSQLPLELLSTIVLSISKRLRESNYFLTQSSLLTAAIACFRASLSIPPSSTQLYYMLSKETSAGLGNLRVSRSLLVELITYSQAPAPTAVQIEAIQALKAAAHNYPGVLAPYWDDIFKVLVRVIDSGTFEGQSGASDDGYLFSTAYAKNISSGLVQGSRLSDEELVRSAIELLDELLRVASDIEEPGEERDSSSLKSSLSPQLSEAPESVKLLCSPRFGTHKIASASDSMASEKSEEDGSLQWLLALERLLPVVLRHSSPMIRGAGLSCLAGLTPAVFCSLPAPKQEFILSTIMRASQYDDTPAVRSAACRAVGVIVGFPQASKSHDHVAAFMSMLILRMEHSSTPESISVSWALANLCDGLCSYCAFLGPMEAERILGHLPIESLFACIFKAAKDSEIKVCINALRAMGKLARILNFKNAPCVFSGEVIRSRIDIIDLEVLQARTSSDWLGTVVQVFRSCSTSESVEVQWNTCYAVGELFQNRSIHLSTSLWATILFDLLQSLLRGSESLEVKMHAAAALRVPAFREDYGTAFEELVRILVQLLILDLLLNQLLMNR</sequence>
<gene>
    <name evidence="3" type="ORF">KC19_10G189000</name>
</gene>
<dbReference type="EMBL" id="CM026431">
    <property type="protein sequence ID" value="KAG0560546.1"/>
    <property type="molecule type" value="Genomic_DNA"/>
</dbReference>
<reference evidence="3" key="1">
    <citation type="submission" date="2020-06" db="EMBL/GenBank/DDBJ databases">
        <title>WGS assembly of Ceratodon purpureus strain R40.</title>
        <authorList>
            <person name="Carey S.B."/>
            <person name="Jenkins J."/>
            <person name="Shu S."/>
            <person name="Lovell J.T."/>
            <person name="Sreedasyam A."/>
            <person name="Maumus F."/>
            <person name="Tiley G.P."/>
            <person name="Fernandez-Pozo N."/>
            <person name="Barry K."/>
            <person name="Chen C."/>
            <person name="Wang M."/>
            <person name="Lipzen A."/>
            <person name="Daum C."/>
            <person name="Saski C.A."/>
            <person name="Payton A.C."/>
            <person name="Mcbreen J.C."/>
            <person name="Conrad R.E."/>
            <person name="Kollar L.M."/>
            <person name="Olsson S."/>
            <person name="Huttunen S."/>
            <person name="Landis J.B."/>
            <person name="Wickett N.J."/>
            <person name="Johnson M.G."/>
            <person name="Rensing S.A."/>
            <person name="Grimwood J."/>
            <person name="Schmutz J."/>
            <person name="Mcdaniel S.F."/>
        </authorList>
    </citation>
    <scope>NUCLEOTIDE SEQUENCE</scope>
    <source>
        <strain evidence="3">R40</strain>
    </source>
</reference>
<evidence type="ECO:0000256" key="1">
    <source>
        <dbReference type="SAM" id="MobiDB-lite"/>
    </source>
</evidence>
<comment type="caution">
    <text evidence="3">The sequence shown here is derived from an EMBL/GenBank/DDBJ whole genome shotgun (WGS) entry which is preliminary data.</text>
</comment>
<name>A0A8T0GLV9_CERPU</name>
<feature type="compositionally biased region" description="Low complexity" evidence="1">
    <location>
        <begin position="685"/>
        <end position="694"/>
    </location>
</feature>
<evidence type="ECO:0000259" key="2">
    <source>
        <dbReference type="Pfam" id="PF13251"/>
    </source>
</evidence>
<dbReference type="PANTHER" id="PTHR13366">
    <property type="entry name" value="MALARIA ANTIGEN-RELATED"/>
    <property type="match status" value="1"/>
</dbReference>
<evidence type="ECO:0000313" key="4">
    <source>
        <dbReference type="Proteomes" id="UP000822688"/>
    </source>
</evidence>
<accession>A0A8T0GLV9</accession>
<organism evidence="3 4">
    <name type="scientific">Ceratodon purpureus</name>
    <name type="common">Fire moss</name>
    <name type="synonym">Dicranum purpureum</name>
    <dbReference type="NCBI Taxonomy" id="3225"/>
    <lineage>
        <taxon>Eukaryota</taxon>
        <taxon>Viridiplantae</taxon>
        <taxon>Streptophyta</taxon>
        <taxon>Embryophyta</taxon>
        <taxon>Bryophyta</taxon>
        <taxon>Bryophytina</taxon>
        <taxon>Bryopsida</taxon>
        <taxon>Dicranidae</taxon>
        <taxon>Pseudoditrichales</taxon>
        <taxon>Ditrichaceae</taxon>
        <taxon>Ceratodon</taxon>
    </lineage>
</organism>
<dbReference type="SUPFAM" id="SSF48371">
    <property type="entry name" value="ARM repeat"/>
    <property type="match status" value="1"/>
</dbReference>
<dbReference type="AlphaFoldDB" id="A0A8T0GLV9"/>
<dbReference type="PANTHER" id="PTHR13366:SF0">
    <property type="entry name" value="HEAT REPEAT-CONTAINING PROTEIN 6"/>
    <property type="match status" value="1"/>
</dbReference>
<dbReference type="InterPro" id="IPR052107">
    <property type="entry name" value="HEAT6"/>
</dbReference>
<feature type="domain" description="DUF4042" evidence="2">
    <location>
        <begin position="364"/>
        <end position="525"/>
    </location>
</feature>
<dbReference type="InterPro" id="IPR011989">
    <property type="entry name" value="ARM-like"/>
</dbReference>
<dbReference type="Proteomes" id="UP000822688">
    <property type="component" value="Chromosome 10"/>
</dbReference>
<keyword evidence="4" id="KW-1185">Reference proteome</keyword>
<feature type="region of interest" description="Disordered" evidence="1">
    <location>
        <begin position="675"/>
        <end position="694"/>
    </location>
</feature>
<dbReference type="Gene3D" id="1.25.10.10">
    <property type="entry name" value="Leucine-rich Repeat Variant"/>
    <property type="match status" value="2"/>
</dbReference>
<dbReference type="InterPro" id="IPR016024">
    <property type="entry name" value="ARM-type_fold"/>
</dbReference>
<dbReference type="Pfam" id="PF13251">
    <property type="entry name" value="DUF4042"/>
    <property type="match status" value="1"/>
</dbReference>
<proteinExistence type="predicted"/>
<protein>
    <recommendedName>
        <fullName evidence="2">DUF4042 domain-containing protein</fullName>
    </recommendedName>
</protein>